<feature type="transmembrane region" description="Helical" evidence="1">
    <location>
        <begin position="26"/>
        <end position="45"/>
    </location>
</feature>
<dbReference type="RefSeq" id="WP_307249554.1">
    <property type="nucleotide sequence ID" value="NZ_JAUSQZ010000001.1"/>
</dbReference>
<evidence type="ECO:0000313" key="3">
    <source>
        <dbReference type="Proteomes" id="UP001235712"/>
    </source>
</evidence>
<proteinExistence type="predicted"/>
<keyword evidence="1" id="KW-0812">Transmembrane</keyword>
<organism evidence="2 3">
    <name type="scientific">Kineosporia succinea</name>
    <dbReference type="NCBI Taxonomy" id="84632"/>
    <lineage>
        <taxon>Bacteria</taxon>
        <taxon>Bacillati</taxon>
        <taxon>Actinomycetota</taxon>
        <taxon>Actinomycetes</taxon>
        <taxon>Kineosporiales</taxon>
        <taxon>Kineosporiaceae</taxon>
        <taxon>Kineosporia</taxon>
    </lineage>
</organism>
<name>A0ABT9PCP5_9ACTN</name>
<keyword evidence="3" id="KW-1185">Reference proteome</keyword>
<comment type="caution">
    <text evidence="2">The sequence shown here is derived from an EMBL/GenBank/DDBJ whole genome shotgun (WGS) entry which is preliminary data.</text>
</comment>
<protein>
    <submittedName>
        <fullName evidence="2">NADH:ubiquinone oxidoreductase subunit 6 (Subunit J)</fullName>
    </submittedName>
</protein>
<evidence type="ECO:0000313" key="2">
    <source>
        <dbReference type="EMBL" id="MDP9830486.1"/>
    </source>
</evidence>
<evidence type="ECO:0000256" key="1">
    <source>
        <dbReference type="SAM" id="Phobius"/>
    </source>
</evidence>
<keyword evidence="1" id="KW-0472">Membrane</keyword>
<dbReference type="Proteomes" id="UP001235712">
    <property type="component" value="Unassembled WGS sequence"/>
</dbReference>
<dbReference type="EMBL" id="JAUSQZ010000001">
    <property type="protein sequence ID" value="MDP9830486.1"/>
    <property type="molecule type" value="Genomic_DNA"/>
</dbReference>
<reference evidence="2 3" key="1">
    <citation type="submission" date="2023-07" db="EMBL/GenBank/DDBJ databases">
        <title>Sequencing the genomes of 1000 actinobacteria strains.</title>
        <authorList>
            <person name="Klenk H.-P."/>
        </authorList>
    </citation>
    <scope>NUCLEOTIDE SEQUENCE [LARGE SCALE GENOMIC DNA]</scope>
    <source>
        <strain evidence="2 3">DSM 44388</strain>
    </source>
</reference>
<keyword evidence="1" id="KW-1133">Transmembrane helix</keyword>
<sequence length="53" mass="5683">MSEVFLTSLILAGLLCLMWRTVLYVLLLMGVTALCMAVVFMAVGIQSISTSAT</sequence>
<accession>A0ABT9PCP5</accession>
<gene>
    <name evidence="2" type="ORF">J2S57_006235</name>
</gene>